<organism evidence="1 2">
    <name type="scientific">Jeotgalibacillus soli</name>
    <dbReference type="NCBI Taxonomy" id="889306"/>
    <lineage>
        <taxon>Bacteria</taxon>
        <taxon>Bacillati</taxon>
        <taxon>Bacillota</taxon>
        <taxon>Bacilli</taxon>
        <taxon>Bacillales</taxon>
        <taxon>Caryophanaceae</taxon>
        <taxon>Jeotgalibacillus</taxon>
    </lineage>
</organism>
<protein>
    <submittedName>
        <fullName evidence="1">Uncharacterized protein</fullName>
    </submittedName>
</protein>
<evidence type="ECO:0000313" key="1">
    <source>
        <dbReference type="EMBL" id="KIL51888.1"/>
    </source>
</evidence>
<evidence type="ECO:0000313" key="2">
    <source>
        <dbReference type="Proteomes" id="UP000031938"/>
    </source>
</evidence>
<comment type="caution">
    <text evidence="1">The sequence shown here is derived from an EMBL/GenBank/DDBJ whole genome shotgun (WGS) entry which is preliminary data.</text>
</comment>
<dbReference type="EMBL" id="JXRP01000006">
    <property type="protein sequence ID" value="KIL51888.1"/>
    <property type="molecule type" value="Genomic_DNA"/>
</dbReference>
<reference evidence="1 2" key="1">
    <citation type="submission" date="2015-01" db="EMBL/GenBank/DDBJ databases">
        <title>Genome sequencing of Jeotgalibacillus soli.</title>
        <authorList>
            <person name="Goh K.M."/>
            <person name="Chan K.-G."/>
            <person name="Yaakop A.S."/>
            <person name="Ee R."/>
            <person name="Gan H.M."/>
            <person name="Chan C.S."/>
        </authorList>
    </citation>
    <scope>NUCLEOTIDE SEQUENCE [LARGE SCALE GENOMIC DNA]</scope>
    <source>
        <strain evidence="1 2">P9</strain>
    </source>
</reference>
<accession>A0A0C2W778</accession>
<gene>
    <name evidence="1" type="ORF">KP78_02580</name>
</gene>
<sequence>MMEMKREDKIPKNKEARRFVEVIKSYQLRKSMPTTPLQIL</sequence>
<dbReference type="Proteomes" id="UP000031938">
    <property type="component" value="Unassembled WGS sequence"/>
</dbReference>
<keyword evidence="2" id="KW-1185">Reference proteome</keyword>
<proteinExistence type="predicted"/>
<dbReference type="AlphaFoldDB" id="A0A0C2W778"/>
<name>A0A0C2W778_9BACL</name>